<dbReference type="GO" id="GO:0061928">
    <property type="term" value="F:glutathione specific gamma-glutamylcyclotransferase activity"/>
    <property type="evidence" value="ECO:0007669"/>
    <property type="project" value="UniProtKB-EC"/>
</dbReference>
<dbReference type="InterPro" id="IPR013024">
    <property type="entry name" value="GGCT-like"/>
</dbReference>
<dbReference type="InterPro" id="IPR006840">
    <property type="entry name" value="ChaC"/>
</dbReference>
<organism evidence="3 4">
    <name type="scientific">Tetrapisispora phaffii (strain ATCC 24235 / CBS 4417 / NBRC 1672 / NRRL Y-8282 / UCD 70-5)</name>
    <name type="common">Yeast</name>
    <name type="synonym">Fabospora phaffii</name>
    <dbReference type="NCBI Taxonomy" id="1071381"/>
    <lineage>
        <taxon>Eukaryota</taxon>
        <taxon>Fungi</taxon>
        <taxon>Dikarya</taxon>
        <taxon>Ascomycota</taxon>
        <taxon>Saccharomycotina</taxon>
        <taxon>Saccharomycetes</taxon>
        <taxon>Saccharomycetales</taxon>
        <taxon>Saccharomycetaceae</taxon>
        <taxon>Tetrapisispora</taxon>
    </lineage>
</organism>
<keyword evidence="2" id="KW-0456">Lyase</keyword>
<name>G8BPT3_TETPH</name>
<dbReference type="Gene3D" id="3.10.490.10">
    <property type="entry name" value="Gamma-glutamyl cyclotransferase-like"/>
    <property type="match status" value="1"/>
</dbReference>
<keyword evidence="4" id="KW-1185">Reference proteome</keyword>
<dbReference type="OrthoDB" id="1933483at2759"/>
<dbReference type="STRING" id="1071381.G8BPT3"/>
<dbReference type="PANTHER" id="PTHR12192:SF2">
    <property type="entry name" value="GLUTATHIONE-SPECIFIC GAMMA-GLUTAMYLCYCLOTRANSFERASE 2"/>
    <property type="match status" value="1"/>
</dbReference>
<dbReference type="PANTHER" id="PTHR12192">
    <property type="entry name" value="CATION TRANSPORT PROTEIN CHAC-RELATED"/>
    <property type="match status" value="1"/>
</dbReference>
<dbReference type="GO" id="GO:0006751">
    <property type="term" value="P:glutathione catabolic process"/>
    <property type="evidence" value="ECO:0007669"/>
    <property type="project" value="EnsemblFungi"/>
</dbReference>
<dbReference type="eggNOG" id="KOG3182">
    <property type="taxonomic scope" value="Eukaryota"/>
</dbReference>
<protein>
    <recommendedName>
        <fullName evidence="1">glutathione-specific gamma-glutamylcyclotransferase</fullName>
        <ecNumber evidence="1">4.3.2.7</ecNumber>
    </recommendedName>
</protein>
<dbReference type="GO" id="GO:0005737">
    <property type="term" value="C:cytoplasm"/>
    <property type="evidence" value="ECO:0007669"/>
    <property type="project" value="TreeGrafter"/>
</dbReference>
<dbReference type="OMA" id="WIFGYGE"/>
<dbReference type="HOGENOM" id="CLU_070703_0_1_1"/>
<dbReference type="GO" id="GO:0003839">
    <property type="term" value="F:gamma-glutamylcyclotransferase activity"/>
    <property type="evidence" value="ECO:0007669"/>
    <property type="project" value="EnsemblFungi"/>
</dbReference>
<dbReference type="EMBL" id="HE612857">
    <property type="protein sequence ID" value="CCE62014.1"/>
    <property type="molecule type" value="Genomic_DNA"/>
</dbReference>
<evidence type="ECO:0000256" key="1">
    <source>
        <dbReference type="ARBA" id="ARBA00012344"/>
    </source>
</evidence>
<sequence length="285" mass="32409">MTNKVDSVADKGVWILGYGSLIYKPPPYFKHRLPVTIKGFVRRFWQSSVDHRGTHEKPGRVATLINYDEIKLDKVLLDDFEKYNTHDNLDTLAVVYYIPEEHVSKVTQYLDVREQNGYQRYNLNVELEITDDYIMETYVDDEETLQSLLGLYNGLKYNEIGDKKLIETSVYIGTLDNFAFVGPEIIKDTAKIIAHSVGPSGPNYEYLKLLYESLIELQTVFKLSNAKSSSSSSASSNSNSTSDMAIAALKSKIDDSLLAEKVIEELVIEDYLHSLLEEVELLRIS</sequence>
<reference evidence="3 4" key="1">
    <citation type="journal article" date="2011" name="Proc. Natl. Acad. Sci. U.S.A.">
        <title>Evolutionary erosion of yeast sex chromosomes by mating-type switching accidents.</title>
        <authorList>
            <person name="Gordon J.L."/>
            <person name="Armisen D."/>
            <person name="Proux-Wera E."/>
            <person name="Oheigeartaigh S.S."/>
            <person name="Byrne K.P."/>
            <person name="Wolfe K.H."/>
        </authorList>
    </citation>
    <scope>NUCLEOTIDE SEQUENCE [LARGE SCALE GENOMIC DNA]</scope>
    <source>
        <strain evidence="4">ATCC 24235 / CBS 4417 / NBRC 1672 / NRRL Y-8282 / UCD 70-5</strain>
    </source>
</reference>
<proteinExistence type="predicted"/>
<dbReference type="AlphaFoldDB" id="G8BPT3"/>
<evidence type="ECO:0000256" key="2">
    <source>
        <dbReference type="ARBA" id="ARBA00023239"/>
    </source>
</evidence>
<accession>G8BPT3</accession>
<dbReference type="GeneID" id="11534814"/>
<dbReference type="Pfam" id="PF04752">
    <property type="entry name" value="ChaC"/>
    <property type="match status" value="1"/>
</dbReference>
<dbReference type="KEGG" id="tpf:TPHA_0B03440"/>
<evidence type="ECO:0000313" key="4">
    <source>
        <dbReference type="Proteomes" id="UP000005666"/>
    </source>
</evidence>
<dbReference type="RefSeq" id="XP_003684448.1">
    <property type="nucleotide sequence ID" value="XM_003684400.1"/>
</dbReference>
<gene>
    <name evidence="3" type="primary">TPHA0B03440</name>
    <name evidence="3" type="ordered locus">TPHA_0B03440</name>
</gene>
<dbReference type="Proteomes" id="UP000005666">
    <property type="component" value="Chromosome 2"/>
</dbReference>
<dbReference type="EC" id="4.3.2.7" evidence="1"/>
<evidence type="ECO:0000313" key="3">
    <source>
        <dbReference type="EMBL" id="CCE62014.1"/>
    </source>
</evidence>
<dbReference type="CDD" id="cd06661">
    <property type="entry name" value="GGCT_like"/>
    <property type="match status" value="1"/>
</dbReference>